<evidence type="ECO:0000313" key="1">
    <source>
        <dbReference type="EnsemblMetazoa" id="PPA34951.1"/>
    </source>
</evidence>
<dbReference type="EnsemblMetazoa" id="PPA34951.1">
    <property type="protein sequence ID" value="PPA34951.1"/>
    <property type="gene ID" value="WBGene00273320"/>
</dbReference>
<reference evidence="2" key="1">
    <citation type="journal article" date="2008" name="Nat. Genet.">
        <title>The Pristionchus pacificus genome provides a unique perspective on nematode lifestyle and parasitism.</title>
        <authorList>
            <person name="Dieterich C."/>
            <person name="Clifton S.W."/>
            <person name="Schuster L.N."/>
            <person name="Chinwalla A."/>
            <person name="Delehaunty K."/>
            <person name="Dinkelacker I."/>
            <person name="Fulton L."/>
            <person name="Fulton R."/>
            <person name="Godfrey J."/>
            <person name="Minx P."/>
            <person name="Mitreva M."/>
            <person name="Roeseler W."/>
            <person name="Tian H."/>
            <person name="Witte H."/>
            <person name="Yang S.P."/>
            <person name="Wilson R.K."/>
            <person name="Sommer R.J."/>
        </authorList>
    </citation>
    <scope>NUCLEOTIDE SEQUENCE [LARGE SCALE GENOMIC DNA]</scope>
    <source>
        <strain evidence="2">PS312</strain>
    </source>
</reference>
<proteinExistence type="predicted"/>
<protein>
    <submittedName>
        <fullName evidence="1">Uncharacterized protein</fullName>
    </submittedName>
</protein>
<keyword evidence="2" id="KW-1185">Reference proteome</keyword>
<reference evidence="1" key="2">
    <citation type="submission" date="2022-06" db="UniProtKB">
        <authorList>
            <consortium name="EnsemblMetazoa"/>
        </authorList>
    </citation>
    <scope>IDENTIFICATION</scope>
    <source>
        <strain evidence="1">PS312</strain>
    </source>
</reference>
<accession>A0A2A6C7D0</accession>
<dbReference type="Proteomes" id="UP000005239">
    <property type="component" value="Unassembled WGS sequence"/>
</dbReference>
<name>A0A2A6C7D0_PRIPA</name>
<dbReference type="AlphaFoldDB" id="A0A2A6C7D0"/>
<organism evidence="1 2">
    <name type="scientific">Pristionchus pacificus</name>
    <name type="common">Parasitic nematode worm</name>
    <dbReference type="NCBI Taxonomy" id="54126"/>
    <lineage>
        <taxon>Eukaryota</taxon>
        <taxon>Metazoa</taxon>
        <taxon>Ecdysozoa</taxon>
        <taxon>Nematoda</taxon>
        <taxon>Chromadorea</taxon>
        <taxon>Rhabditida</taxon>
        <taxon>Rhabditina</taxon>
        <taxon>Diplogasteromorpha</taxon>
        <taxon>Diplogasteroidea</taxon>
        <taxon>Neodiplogasteridae</taxon>
        <taxon>Pristionchus</taxon>
    </lineage>
</organism>
<sequence>GGLPDLFLWHASLFALVITVLVLCRKTKTAVFRPPRTRTCQPPRRGKAVWEGKRVVDVTTNVPTKKKDETAKAITTFLNTNGQEMRPRADNETILEITDNFGTTQEIRKNSDCITTTTTTNDRGCNDATVDEIKTSFGKTQ</sequence>
<evidence type="ECO:0000313" key="2">
    <source>
        <dbReference type="Proteomes" id="UP000005239"/>
    </source>
</evidence>
<accession>A0A8R1ULE6</accession>
<gene>
    <name evidence="1" type="primary">WBGene00273320</name>
</gene>